<gene>
    <name evidence="1" type="ORF">GOP47_0018811</name>
</gene>
<evidence type="ECO:0000313" key="2">
    <source>
        <dbReference type="Proteomes" id="UP000886520"/>
    </source>
</evidence>
<dbReference type="AlphaFoldDB" id="A0A9D4Z9Z2"/>
<protein>
    <submittedName>
        <fullName evidence="1">Uncharacterized protein</fullName>
    </submittedName>
</protein>
<accession>A0A9D4Z9Z2</accession>
<keyword evidence="2" id="KW-1185">Reference proteome</keyword>
<organism evidence="1 2">
    <name type="scientific">Adiantum capillus-veneris</name>
    <name type="common">Maidenhair fern</name>
    <dbReference type="NCBI Taxonomy" id="13818"/>
    <lineage>
        <taxon>Eukaryota</taxon>
        <taxon>Viridiplantae</taxon>
        <taxon>Streptophyta</taxon>
        <taxon>Embryophyta</taxon>
        <taxon>Tracheophyta</taxon>
        <taxon>Polypodiopsida</taxon>
        <taxon>Polypodiidae</taxon>
        <taxon>Polypodiales</taxon>
        <taxon>Pteridineae</taxon>
        <taxon>Pteridaceae</taxon>
        <taxon>Vittarioideae</taxon>
        <taxon>Adiantum</taxon>
    </lineage>
</organism>
<dbReference type="EMBL" id="JABFUD020000018">
    <property type="protein sequence ID" value="KAI5066187.1"/>
    <property type="molecule type" value="Genomic_DNA"/>
</dbReference>
<proteinExistence type="predicted"/>
<evidence type="ECO:0000313" key="1">
    <source>
        <dbReference type="EMBL" id="KAI5066187.1"/>
    </source>
</evidence>
<sequence length="66" mass="7745">MKYEKLPVKIPLSIAIFRRAHNSLRREISVYERLSEVPSSAPKKFDDYHMFLYHVVPLSQPMRNGG</sequence>
<reference evidence="1" key="1">
    <citation type="submission" date="2021-01" db="EMBL/GenBank/DDBJ databases">
        <title>Adiantum capillus-veneris genome.</title>
        <authorList>
            <person name="Fang Y."/>
            <person name="Liao Q."/>
        </authorList>
    </citation>
    <scope>NUCLEOTIDE SEQUENCE</scope>
    <source>
        <strain evidence="1">H3</strain>
        <tissue evidence="1">Leaf</tissue>
    </source>
</reference>
<name>A0A9D4Z9Z2_ADICA</name>
<dbReference type="Proteomes" id="UP000886520">
    <property type="component" value="Chromosome 18"/>
</dbReference>
<comment type="caution">
    <text evidence="1">The sequence shown here is derived from an EMBL/GenBank/DDBJ whole genome shotgun (WGS) entry which is preliminary data.</text>
</comment>